<keyword evidence="1 4" id="KW-0489">Methyltransferase</keyword>
<evidence type="ECO:0000313" key="4">
    <source>
        <dbReference type="EMBL" id="MFC5380441.1"/>
    </source>
</evidence>
<name>A0ABW0GNR2_9MICO</name>
<dbReference type="Pfam" id="PF13649">
    <property type="entry name" value="Methyltransf_25"/>
    <property type="match status" value="1"/>
</dbReference>
<protein>
    <submittedName>
        <fullName evidence="4">Methyltransferase domain-containing protein</fullName>
    </submittedName>
</protein>
<evidence type="ECO:0000256" key="2">
    <source>
        <dbReference type="ARBA" id="ARBA00022679"/>
    </source>
</evidence>
<dbReference type="Proteomes" id="UP001596122">
    <property type="component" value="Unassembled WGS sequence"/>
</dbReference>
<dbReference type="Gene3D" id="3.40.50.150">
    <property type="entry name" value="Vaccinia Virus protein VP39"/>
    <property type="match status" value="1"/>
</dbReference>
<dbReference type="EMBL" id="JBHSLD010000007">
    <property type="protein sequence ID" value="MFC5380441.1"/>
    <property type="molecule type" value="Genomic_DNA"/>
</dbReference>
<proteinExistence type="predicted"/>
<reference evidence="5" key="1">
    <citation type="journal article" date="2019" name="Int. J. Syst. Evol. Microbiol.">
        <title>The Global Catalogue of Microorganisms (GCM) 10K type strain sequencing project: providing services to taxonomists for standard genome sequencing and annotation.</title>
        <authorList>
            <consortium name="The Broad Institute Genomics Platform"/>
            <consortium name="The Broad Institute Genome Sequencing Center for Infectious Disease"/>
            <person name="Wu L."/>
            <person name="Ma J."/>
        </authorList>
    </citation>
    <scope>NUCLEOTIDE SEQUENCE [LARGE SCALE GENOMIC DNA]</scope>
    <source>
        <strain evidence="5">CCUG 43114</strain>
    </source>
</reference>
<dbReference type="GO" id="GO:0008168">
    <property type="term" value="F:methyltransferase activity"/>
    <property type="evidence" value="ECO:0007669"/>
    <property type="project" value="UniProtKB-KW"/>
</dbReference>
<comment type="caution">
    <text evidence="4">The sequence shown here is derived from an EMBL/GenBank/DDBJ whole genome shotgun (WGS) entry which is preliminary data.</text>
</comment>
<gene>
    <name evidence="4" type="ORF">ACFPJ6_06530</name>
</gene>
<dbReference type="GO" id="GO:0032259">
    <property type="term" value="P:methylation"/>
    <property type="evidence" value="ECO:0007669"/>
    <property type="project" value="UniProtKB-KW"/>
</dbReference>
<feature type="domain" description="Methyltransferase" evidence="3">
    <location>
        <begin position="43"/>
        <end position="140"/>
    </location>
</feature>
<organism evidence="4 5">
    <name type="scientific">Aquipuribacter nitratireducens</name>
    <dbReference type="NCBI Taxonomy" id="650104"/>
    <lineage>
        <taxon>Bacteria</taxon>
        <taxon>Bacillati</taxon>
        <taxon>Actinomycetota</taxon>
        <taxon>Actinomycetes</taxon>
        <taxon>Micrococcales</taxon>
        <taxon>Intrasporangiaceae</taxon>
        <taxon>Aquipuribacter</taxon>
    </lineage>
</organism>
<dbReference type="InterPro" id="IPR029063">
    <property type="entry name" value="SAM-dependent_MTases_sf"/>
</dbReference>
<evidence type="ECO:0000256" key="1">
    <source>
        <dbReference type="ARBA" id="ARBA00022603"/>
    </source>
</evidence>
<accession>A0ABW0GNR2</accession>
<keyword evidence="2" id="KW-0808">Transferase</keyword>
<dbReference type="InterPro" id="IPR041698">
    <property type="entry name" value="Methyltransf_25"/>
</dbReference>
<keyword evidence="5" id="KW-1185">Reference proteome</keyword>
<dbReference type="PANTHER" id="PTHR43861:SF1">
    <property type="entry name" value="TRANS-ACONITATE 2-METHYLTRANSFERASE"/>
    <property type="match status" value="1"/>
</dbReference>
<dbReference type="CDD" id="cd02440">
    <property type="entry name" value="AdoMet_MTases"/>
    <property type="match status" value="1"/>
</dbReference>
<dbReference type="PANTHER" id="PTHR43861">
    <property type="entry name" value="TRANS-ACONITATE 2-METHYLTRANSFERASE-RELATED"/>
    <property type="match status" value="1"/>
</dbReference>
<dbReference type="SUPFAM" id="SSF53335">
    <property type="entry name" value="S-adenosyl-L-methionine-dependent methyltransferases"/>
    <property type="match status" value="1"/>
</dbReference>
<evidence type="ECO:0000259" key="3">
    <source>
        <dbReference type="Pfam" id="PF13649"/>
    </source>
</evidence>
<evidence type="ECO:0000313" key="5">
    <source>
        <dbReference type="Proteomes" id="UP001596122"/>
    </source>
</evidence>
<dbReference type="RefSeq" id="WP_340268255.1">
    <property type="nucleotide sequence ID" value="NZ_JBBEOG010000002.1"/>
</dbReference>
<sequence length="269" mass="28399">MSRGAGTTDPAFDGALYAAHTAHHRAHDDEVLDAVPWRTGLRVLDVGCGVGDLTRHVADRVAPGGEVLGIDASSSQVAVARDGDAVAGLRFEVARAQELDAVVPDGWADVVLSVATLHWVPETDQALVHRRLATALAPGGLLRIDMGGAGQVAAARAVLDEVAAGHGVAPATWFFPEAEELAGLVRGAGLEPLDVELVRQRRRLPDARAVEGWLRSQVLVGYGRGDVRPEAVEAFAADAVARAVARLRRADGSYDQDYVRARALARRPA</sequence>